<keyword evidence="4" id="KW-1185">Reference proteome</keyword>
<accession>A0A974W8S1</accession>
<evidence type="ECO:0000256" key="2">
    <source>
        <dbReference type="ARBA" id="ARBA00023002"/>
    </source>
</evidence>
<evidence type="ECO:0000256" key="1">
    <source>
        <dbReference type="ARBA" id="ARBA00006484"/>
    </source>
</evidence>
<dbReference type="PRINTS" id="PR00081">
    <property type="entry name" value="GDHRDH"/>
</dbReference>
<dbReference type="RefSeq" id="WP_206009172.1">
    <property type="nucleotide sequence ID" value="NZ_CP070619.1"/>
</dbReference>
<evidence type="ECO:0000313" key="3">
    <source>
        <dbReference type="EMBL" id="QSE92720.1"/>
    </source>
</evidence>
<dbReference type="Proteomes" id="UP000662986">
    <property type="component" value="Chromosome"/>
</dbReference>
<reference evidence="3 4" key="2">
    <citation type="journal article" date="2022" name="Arch. Microbiol.">
        <title>Rhodococcus pseudokoreensis sp. nov. isolated from the rhizosphere of young M26 apple rootstocks.</title>
        <authorList>
            <person name="Kampfer P."/>
            <person name="Glaeser S.P."/>
            <person name="Blom J."/>
            <person name="Wolf J."/>
            <person name="Benning S."/>
            <person name="Schloter M."/>
            <person name="Neumann-Schaal M."/>
        </authorList>
    </citation>
    <scope>NUCLEOTIDE SEQUENCE [LARGE SCALE GENOMIC DNA]</scope>
    <source>
        <strain evidence="3 4">R79</strain>
    </source>
</reference>
<dbReference type="PANTHER" id="PTHR24321">
    <property type="entry name" value="DEHYDROGENASES, SHORT CHAIN"/>
    <property type="match status" value="1"/>
</dbReference>
<dbReference type="Pfam" id="PF00106">
    <property type="entry name" value="adh_short"/>
    <property type="match status" value="1"/>
</dbReference>
<dbReference type="InterPro" id="IPR036291">
    <property type="entry name" value="NAD(P)-bd_dom_sf"/>
</dbReference>
<keyword evidence="2" id="KW-0560">Oxidoreductase</keyword>
<comment type="similarity">
    <text evidence="1">Belongs to the short-chain dehydrogenases/reductases (SDR) family.</text>
</comment>
<sequence>MPDVNLTGVWKTTKAAIPSMIERGQRGSIVRTSSVAGLVAYANPAHYTAAKHGVVGLMLALAVELAPHNIRVNSVTPRW</sequence>
<name>A0A974W8S1_9NOCA</name>
<proteinExistence type="inferred from homology"/>
<dbReference type="InterPro" id="IPR002347">
    <property type="entry name" value="SDR_fam"/>
</dbReference>
<protein>
    <submittedName>
        <fullName evidence="3">SDR family NAD(P)-dependent oxidoreductase</fullName>
    </submittedName>
</protein>
<organism evidence="3 4">
    <name type="scientific">Rhodococcus pseudokoreensis</name>
    <dbReference type="NCBI Taxonomy" id="2811421"/>
    <lineage>
        <taxon>Bacteria</taxon>
        <taxon>Bacillati</taxon>
        <taxon>Actinomycetota</taxon>
        <taxon>Actinomycetes</taxon>
        <taxon>Mycobacteriales</taxon>
        <taxon>Nocardiaceae</taxon>
        <taxon>Rhodococcus</taxon>
    </lineage>
</organism>
<dbReference type="EMBL" id="CP070619">
    <property type="protein sequence ID" value="QSE92720.1"/>
    <property type="molecule type" value="Genomic_DNA"/>
</dbReference>
<reference evidence="3 4" key="1">
    <citation type="journal article" date="2021" name="Microbiol. Resour. Announc.">
        <title>Complete Genome Sequences of Two Rhodococcus sp. Strains with Large and Linear Chromosomes, Isolated from Apple Rhizosphere.</title>
        <authorList>
            <person name="Benning S."/>
            <person name="Brugnone N."/>
            <person name="Siani R."/>
            <person name="Kublik S."/>
            <person name="Schloter M."/>
            <person name="Rad V."/>
        </authorList>
    </citation>
    <scope>NUCLEOTIDE SEQUENCE [LARGE SCALE GENOMIC DNA]</scope>
    <source>
        <strain evidence="3 4">R79</strain>
    </source>
</reference>
<evidence type="ECO:0000313" key="4">
    <source>
        <dbReference type="Proteomes" id="UP000662986"/>
    </source>
</evidence>
<dbReference type="CDD" id="cd05233">
    <property type="entry name" value="SDR_c"/>
    <property type="match status" value="1"/>
</dbReference>
<dbReference type="SUPFAM" id="SSF51735">
    <property type="entry name" value="NAD(P)-binding Rossmann-fold domains"/>
    <property type="match status" value="1"/>
</dbReference>
<dbReference type="PANTHER" id="PTHR24321:SF8">
    <property type="entry name" value="ESTRADIOL 17-BETA-DEHYDROGENASE 8-RELATED"/>
    <property type="match status" value="1"/>
</dbReference>
<dbReference type="Gene3D" id="3.40.50.720">
    <property type="entry name" value="NAD(P)-binding Rossmann-like Domain"/>
    <property type="match status" value="1"/>
</dbReference>
<gene>
    <name evidence="3" type="ORF">JWS13_30990</name>
</gene>